<dbReference type="InterPro" id="IPR008269">
    <property type="entry name" value="Lon_proteolytic"/>
</dbReference>
<evidence type="ECO:0000313" key="4">
    <source>
        <dbReference type="Proteomes" id="UP001497444"/>
    </source>
</evidence>
<dbReference type="InterPro" id="IPR014721">
    <property type="entry name" value="Ribsml_uS5_D2-typ_fold_subgr"/>
</dbReference>
<evidence type="ECO:0000259" key="2">
    <source>
        <dbReference type="Pfam" id="PF05362"/>
    </source>
</evidence>
<dbReference type="EMBL" id="OZ020103">
    <property type="protein sequence ID" value="CAK9278104.1"/>
    <property type="molecule type" value="Genomic_DNA"/>
</dbReference>
<dbReference type="Proteomes" id="UP001497444">
    <property type="component" value="Chromosome 8"/>
</dbReference>
<feature type="domain" description="Lon proteolytic" evidence="2">
    <location>
        <begin position="51"/>
        <end position="105"/>
    </location>
</feature>
<sequence length="197" mass="22357">MVGVRSRRQCIGVEVAECGCHFVYDRIKCLIISYYCIILQCNLVGLLTAKDQGVAVELLWTLVGGKVQFVEATAMLGNGDIHLTGQLGDVIKESSHIDLTWVYHTNCKICRFKQLASLLFFMRKKLLLMHTLLVGISDPWPQIVQRQTKSAKIRLRLAHEAVNLTSGSRRLCSRDRWPQHKNSHPLHTQSPSCPRHQ</sequence>
<dbReference type="SUPFAM" id="SSF54211">
    <property type="entry name" value="Ribosomal protein S5 domain 2-like"/>
    <property type="match status" value="1"/>
</dbReference>
<feature type="region of interest" description="Disordered" evidence="1">
    <location>
        <begin position="174"/>
        <end position="197"/>
    </location>
</feature>
<evidence type="ECO:0000256" key="1">
    <source>
        <dbReference type="SAM" id="MobiDB-lite"/>
    </source>
</evidence>
<dbReference type="Pfam" id="PF05362">
    <property type="entry name" value="Lon_C"/>
    <property type="match status" value="1"/>
</dbReference>
<dbReference type="InterPro" id="IPR027065">
    <property type="entry name" value="Lon_Prtase"/>
</dbReference>
<dbReference type="Gene3D" id="3.30.230.10">
    <property type="match status" value="1"/>
</dbReference>
<accession>A0ABP0XG67</accession>
<reference evidence="3" key="1">
    <citation type="submission" date="2024-02" db="EMBL/GenBank/DDBJ databases">
        <authorList>
            <consortium name="ELIXIR-Norway"/>
            <consortium name="Elixir Norway"/>
        </authorList>
    </citation>
    <scope>NUCLEOTIDE SEQUENCE</scope>
</reference>
<proteinExistence type="predicted"/>
<gene>
    <name evidence="3" type="ORF">CSSPJE1EN1_LOCUS23582</name>
</gene>
<dbReference type="PANTHER" id="PTHR10046">
    <property type="entry name" value="ATP DEPENDENT LON PROTEASE FAMILY MEMBER"/>
    <property type="match status" value="1"/>
</dbReference>
<protein>
    <recommendedName>
        <fullName evidence="2">Lon proteolytic domain-containing protein</fullName>
    </recommendedName>
</protein>
<name>A0ABP0XG67_9BRYO</name>
<keyword evidence="4" id="KW-1185">Reference proteome</keyword>
<organism evidence="3 4">
    <name type="scientific">Sphagnum jensenii</name>
    <dbReference type="NCBI Taxonomy" id="128206"/>
    <lineage>
        <taxon>Eukaryota</taxon>
        <taxon>Viridiplantae</taxon>
        <taxon>Streptophyta</taxon>
        <taxon>Embryophyta</taxon>
        <taxon>Bryophyta</taxon>
        <taxon>Sphagnophytina</taxon>
        <taxon>Sphagnopsida</taxon>
        <taxon>Sphagnales</taxon>
        <taxon>Sphagnaceae</taxon>
        <taxon>Sphagnum</taxon>
    </lineage>
</organism>
<dbReference type="InterPro" id="IPR020568">
    <property type="entry name" value="Ribosomal_Su5_D2-typ_SF"/>
</dbReference>
<feature type="compositionally biased region" description="Polar residues" evidence="1">
    <location>
        <begin position="185"/>
        <end position="197"/>
    </location>
</feature>
<evidence type="ECO:0000313" key="3">
    <source>
        <dbReference type="EMBL" id="CAK9278104.1"/>
    </source>
</evidence>